<evidence type="ECO:0000259" key="1">
    <source>
        <dbReference type="Pfam" id="PF01548"/>
    </source>
</evidence>
<dbReference type="EMBL" id="CP032090">
    <property type="protein sequence ID" value="AXV64936.1"/>
    <property type="molecule type" value="Genomic_DNA"/>
</dbReference>
<dbReference type="PANTHER" id="PTHR33055">
    <property type="entry name" value="TRANSPOSASE FOR INSERTION SEQUENCE ELEMENT IS1111A"/>
    <property type="match status" value="1"/>
</dbReference>
<dbReference type="KEGG" id="pdj:D0907_09295"/>
<name>A0AAD0WCM4_9GAMM</name>
<dbReference type="InterPro" id="IPR002525">
    <property type="entry name" value="Transp_IS110-like_N"/>
</dbReference>
<dbReference type="EMBL" id="CP032090">
    <property type="protein sequence ID" value="AXV64918.1"/>
    <property type="molecule type" value="Genomic_DNA"/>
</dbReference>
<dbReference type="InterPro" id="IPR003346">
    <property type="entry name" value="Transposase_20"/>
</dbReference>
<dbReference type="RefSeq" id="WP_065979998.1">
    <property type="nucleotide sequence ID" value="NZ_CP032090.1"/>
</dbReference>
<protein>
    <submittedName>
        <fullName evidence="5">IS110 family transposase</fullName>
    </submittedName>
</protein>
<dbReference type="GO" id="GO:0006313">
    <property type="term" value="P:DNA transposition"/>
    <property type="evidence" value="ECO:0007669"/>
    <property type="project" value="InterPro"/>
</dbReference>
<organism evidence="5 6">
    <name type="scientific">Pseudoalteromonas lipolytica</name>
    <dbReference type="NCBI Taxonomy" id="570156"/>
    <lineage>
        <taxon>Bacteria</taxon>
        <taxon>Pseudomonadati</taxon>
        <taxon>Pseudomonadota</taxon>
        <taxon>Gammaproteobacteria</taxon>
        <taxon>Alteromonadales</taxon>
        <taxon>Pseudoalteromonadaceae</taxon>
        <taxon>Pseudoalteromonas</taxon>
    </lineage>
</organism>
<proteinExistence type="predicted"/>
<dbReference type="GeneID" id="99505653"/>
<dbReference type="GO" id="GO:0004803">
    <property type="term" value="F:transposase activity"/>
    <property type="evidence" value="ECO:0007669"/>
    <property type="project" value="InterPro"/>
</dbReference>
<feature type="domain" description="Transposase IS110-like N-terminal" evidence="1">
    <location>
        <begin position="6"/>
        <end position="146"/>
    </location>
</feature>
<dbReference type="Pfam" id="PF02371">
    <property type="entry name" value="Transposase_20"/>
    <property type="match status" value="1"/>
</dbReference>
<dbReference type="KEGG" id="pdj:D0907_06440"/>
<dbReference type="NCBIfam" id="NF033542">
    <property type="entry name" value="transpos_IS110"/>
    <property type="match status" value="1"/>
</dbReference>
<dbReference type="Proteomes" id="UP000264605">
    <property type="component" value="Chromosome"/>
</dbReference>
<evidence type="ECO:0000259" key="2">
    <source>
        <dbReference type="Pfam" id="PF02371"/>
    </source>
</evidence>
<dbReference type="PANTHER" id="PTHR33055:SF3">
    <property type="entry name" value="PUTATIVE TRANSPOSASE FOR IS117-RELATED"/>
    <property type="match status" value="1"/>
</dbReference>
<accession>A0AAD0WCM4</accession>
<dbReference type="EMBL" id="CP032090">
    <property type="protein sequence ID" value="AXV65455.1"/>
    <property type="molecule type" value="Genomic_DNA"/>
</dbReference>
<gene>
    <name evidence="3" type="ORF">D0907_06345</name>
    <name evidence="4" type="ORF">D0907_06440</name>
    <name evidence="5" type="ORF">D0907_09295</name>
</gene>
<evidence type="ECO:0000313" key="5">
    <source>
        <dbReference type="EMBL" id="AXV65455.1"/>
    </source>
</evidence>
<dbReference type="GO" id="GO:0003677">
    <property type="term" value="F:DNA binding"/>
    <property type="evidence" value="ECO:0007669"/>
    <property type="project" value="InterPro"/>
</dbReference>
<dbReference type="InterPro" id="IPR047650">
    <property type="entry name" value="Transpos_IS110"/>
</dbReference>
<dbReference type="KEGG" id="pdj:D0907_06345"/>
<reference evidence="5 6" key="1">
    <citation type="submission" date="2018-08" db="EMBL/GenBank/DDBJ databases">
        <title>Draft genome sequence of Pseudoalteromonas donghaensis HJ51.</title>
        <authorList>
            <person name="Oh J."/>
            <person name="Roh D."/>
        </authorList>
    </citation>
    <scope>NUCLEOTIDE SEQUENCE [LARGE SCALE GENOMIC DNA]</scope>
    <source>
        <strain evidence="5 6">HJ51</strain>
    </source>
</reference>
<dbReference type="AlphaFoldDB" id="A0AAD0WCM4"/>
<feature type="domain" description="Transposase IS116/IS110/IS902 C-terminal" evidence="2">
    <location>
        <begin position="211"/>
        <end position="289"/>
    </location>
</feature>
<dbReference type="Pfam" id="PF01548">
    <property type="entry name" value="DEDD_Tnp_IS110"/>
    <property type="match status" value="1"/>
</dbReference>
<evidence type="ECO:0000313" key="4">
    <source>
        <dbReference type="EMBL" id="AXV64936.1"/>
    </source>
</evidence>
<evidence type="ECO:0000313" key="3">
    <source>
        <dbReference type="EMBL" id="AXV64918.1"/>
    </source>
</evidence>
<evidence type="ECO:0000313" key="6">
    <source>
        <dbReference type="Proteomes" id="UP000264605"/>
    </source>
</evidence>
<sequence length="337" mass="37963">MNKITIGLDIAKNIFHLVWLSNSGKVLKKKKLKRTNMKEYFCNLEPAIVVMEACGSSNYWAQSIQNYGHEVKVIAPQYVVPYRKGNKNDFNDAEAIAEASQRVNMRFVPIKSVEQQDIQLLHRIRERRIKCRTALVNQTRGLLAEYGISLSQGVNQVRKSIPDILEDASNMLTPLSRRYIASLYDELIEVDKLITDLDSEIKALSHQIEQCQKLETMTGIGPIIATALYSAIGDGKTFKSGRHMAAWLGLVAKQHTTGDNPKLKGISKRGNTYLRTQLINGARAALVKSGSKADKVSLWANNLRERLPFNKAVVALANKMARMAWAMTVKQERYKFV</sequence>